<dbReference type="Gene3D" id="3.30.470.20">
    <property type="entry name" value="ATP-grasp fold, B domain"/>
    <property type="match status" value="2"/>
</dbReference>
<dbReference type="GO" id="GO:0071160">
    <property type="term" value="F:cyanophycin synthetase activity (L-aspartate-adding)"/>
    <property type="evidence" value="ECO:0007669"/>
    <property type="project" value="UniProtKB-EC"/>
</dbReference>
<reference evidence="4" key="1">
    <citation type="journal article" date="2019" name="Int. J. Syst. Evol. Microbiol.">
        <title>The Global Catalogue of Microorganisms (GCM) 10K type strain sequencing project: providing services to taxonomists for standard genome sequencing and annotation.</title>
        <authorList>
            <consortium name="The Broad Institute Genomics Platform"/>
            <consortium name="The Broad Institute Genome Sequencing Center for Infectious Disease"/>
            <person name="Wu L."/>
            <person name="Ma J."/>
        </authorList>
    </citation>
    <scope>NUCLEOTIDE SEQUENCE [LARGE SCALE GENOMIC DNA]</scope>
    <source>
        <strain evidence="4">CCUG 54518</strain>
    </source>
</reference>
<name>A0ABW2RAR3_9BURK</name>
<dbReference type="EC" id="6.3.2.29" evidence="3"/>
<protein>
    <submittedName>
        <fullName evidence="3">Cyanophycin synthetase</fullName>
        <ecNumber evidence="3">6.3.2.29</ecNumber>
        <ecNumber evidence="3">6.3.2.30</ecNumber>
    </submittedName>
</protein>
<evidence type="ECO:0000313" key="3">
    <source>
        <dbReference type="EMBL" id="MFC7435074.1"/>
    </source>
</evidence>
<dbReference type="RefSeq" id="WP_374640194.1">
    <property type="nucleotide sequence ID" value="NZ_JBHTBX010000006.1"/>
</dbReference>
<dbReference type="InterPro" id="IPR036565">
    <property type="entry name" value="Mur-like_cat_sf"/>
</dbReference>
<sequence length="716" mass="77299">MHSHRFTLTVLRHRFLGGPNVWTYRSAMEVWLDLGELEERPSNTIEGLTDRLLAMLPGLEAHHCGVGEHGGFLQRLREGTWAGHVLEHCIIELLNRAGMPTGFGQTRSTSQHGVYRMVFRARNQETAEAALRHGHALLEAAINNEPFDVGQAVVQLREVVDSTWLGPSTAAIVNAATERRIPFQRLNDGNLVQLGEGARQRRIWTAESDLTSAIAENIACDKDLTKTLLQSCGVPVPEGQVVNSPAEAWEAAQDIGLPVVVKPSDANHGRGVSLELSDQADIERAFGIAEAEGSDVMVERYIRGNEHRVLVVGGKVVAACRGESLWITGDGVSTVRALIDSQLNSDPRRGEAEEFPLETIRLEREPAMCLLLERQGLGPDAVPEAGRKVLVQRNGNMAFDCTDEVHPEVAYMAGLAARIVNLDIAGIDMVTEDISRPLQEVGGAIVEVNAGPGLLMHLKPAVGQPRPVGEAIIDHLFGTTDPSPGRIPLIGVAGTRQTRLVCAAAAYLMDLGQGPAGRASQDGIFVGRRRLEPVGDDYWAQCRRLLMNREIHSLVVESTPRLVLDRGLPYDRCLVGVVTDLGGWEDLSDHDIQDASGMPRVLRTQVDVVLDHGACVLNADDPAVAALSAHCDGECYWYGASTVPEGMPGTRMVRRDGQAICLCDRGEIVARAQMPSLDGDEQATAICAAAAAAWAAGLSPALISAGLERFDSQARP</sequence>
<dbReference type="Gene3D" id="3.40.1190.10">
    <property type="entry name" value="Mur-like, catalytic domain"/>
    <property type="match status" value="1"/>
</dbReference>
<dbReference type="NCBIfam" id="TIGR02068">
    <property type="entry name" value="cya_phycin_syn"/>
    <property type="match status" value="1"/>
</dbReference>
<evidence type="ECO:0000259" key="2">
    <source>
        <dbReference type="PROSITE" id="PS50975"/>
    </source>
</evidence>
<dbReference type="PANTHER" id="PTHR21621">
    <property type="entry name" value="RIBOSOMAL PROTEIN S6 MODIFICATION PROTEIN"/>
    <property type="match status" value="1"/>
</dbReference>
<dbReference type="PANTHER" id="PTHR21621:SF0">
    <property type="entry name" value="BETA-CITRYLGLUTAMATE SYNTHASE B-RELATED"/>
    <property type="match status" value="1"/>
</dbReference>
<dbReference type="NCBIfam" id="NF010623">
    <property type="entry name" value="PRK14016.1"/>
    <property type="match status" value="1"/>
</dbReference>
<keyword evidence="4" id="KW-1185">Reference proteome</keyword>
<dbReference type="EC" id="6.3.2.30" evidence="3"/>
<proteinExistence type="predicted"/>
<comment type="caution">
    <text evidence="3">The sequence shown here is derived from an EMBL/GenBank/DDBJ whole genome shotgun (WGS) entry which is preliminary data.</text>
</comment>
<dbReference type="InterPro" id="IPR011761">
    <property type="entry name" value="ATP-grasp"/>
</dbReference>
<dbReference type="PROSITE" id="PS50975">
    <property type="entry name" value="ATP_GRASP"/>
    <property type="match status" value="1"/>
</dbReference>
<accession>A0ABW2RAR3</accession>
<evidence type="ECO:0000313" key="4">
    <source>
        <dbReference type="Proteomes" id="UP001596495"/>
    </source>
</evidence>
<dbReference type="SUPFAM" id="SSF53623">
    <property type="entry name" value="MurD-like peptide ligases, catalytic domain"/>
    <property type="match status" value="1"/>
</dbReference>
<dbReference type="InterPro" id="IPR044019">
    <property type="entry name" value="Cyanophycin_syn_N"/>
</dbReference>
<dbReference type="Pfam" id="PF18921">
    <property type="entry name" value="Cyanophycin_syn"/>
    <property type="match status" value="1"/>
</dbReference>
<dbReference type="GO" id="GO:0071161">
    <property type="term" value="F:cyanophycin synthetase activity (L-arginine-adding)"/>
    <property type="evidence" value="ECO:0007669"/>
    <property type="project" value="UniProtKB-EC"/>
</dbReference>
<dbReference type="Proteomes" id="UP001596495">
    <property type="component" value="Unassembled WGS sequence"/>
</dbReference>
<gene>
    <name evidence="3" type="primary">cphA</name>
    <name evidence="3" type="ORF">ACFQNJ_11215</name>
</gene>
<keyword evidence="1" id="KW-0067">ATP-binding</keyword>
<dbReference type="EMBL" id="JBHTBX010000006">
    <property type="protein sequence ID" value="MFC7435074.1"/>
    <property type="molecule type" value="Genomic_DNA"/>
</dbReference>
<keyword evidence="1" id="KW-0547">Nucleotide-binding</keyword>
<evidence type="ECO:0000256" key="1">
    <source>
        <dbReference type="PROSITE-ProRule" id="PRU00409"/>
    </source>
</evidence>
<dbReference type="InterPro" id="IPR005479">
    <property type="entry name" value="CPAse_ATP-bd"/>
</dbReference>
<dbReference type="InterPro" id="IPR011810">
    <property type="entry name" value="Cya_phycin_syn"/>
</dbReference>
<feature type="domain" description="ATP-grasp" evidence="2">
    <location>
        <begin position="226"/>
        <end position="477"/>
    </location>
</feature>
<dbReference type="Pfam" id="PF02786">
    <property type="entry name" value="CPSase_L_D2"/>
    <property type="match status" value="1"/>
</dbReference>
<keyword evidence="3" id="KW-0436">Ligase</keyword>
<dbReference type="SUPFAM" id="SSF56059">
    <property type="entry name" value="Glutathione synthetase ATP-binding domain-like"/>
    <property type="match status" value="1"/>
</dbReference>
<organism evidence="3 4">
    <name type="scientific">Hydrogenophaga bisanensis</name>
    <dbReference type="NCBI Taxonomy" id="439611"/>
    <lineage>
        <taxon>Bacteria</taxon>
        <taxon>Pseudomonadati</taxon>
        <taxon>Pseudomonadota</taxon>
        <taxon>Betaproteobacteria</taxon>
        <taxon>Burkholderiales</taxon>
        <taxon>Comamonadaceae</taxon>
        <taxon>Hydrogenophaga</taxon>
    </lineage>
</organism>